<evidence type="ECO:0000313" key="2">
    <source>
        <dbReference type="Proteomes" id="UP000094056"/>
    </source>
</evidence>
<dbReference type="EMBL" id="MAYW01000021">
    <property type="protein sequence ID" value="ODS33726.1"/>
    <property type="molecule type" value="Genomic_DNA"/>
</dbReference>
<gene>
    <name evidence="1" type="ORF">SCARUB_01163</name>
</gene>
<proteinExistence type="predicted"/>
<dbReference type="AlphaFoldDB" id="A0A1E3XDM1"/>
<accession>A0A1E3XDM1</accession>
<comment type="caution">
    <text evidence="1">The sequence shown here is derived from an EMBL/GenBank/DDBJ whole genome shotgun (WGS) entry which is preliminary data.</text>
</comment>
<protein>
    <recommendedName>
        <fullName evidence="3">HEPN domain-containing protein</fullName>
    </recommendedName>
</protein>
<name>A0A1E3XDM1_9BACT</name>
<evidence type="ECO:0000313" key="1">
    <source>
        <dbReference type="EMBL" id="ODS33726.1"/>
    </source>
</evidence>
<evidence type="ECO:0008006" key="3">
    <source>
        <dbReference type="Google" id="ProtNLM"/>
    </source>
</evidence>
<reference evidence="1 2" key="1">
    <citation type="submission" date="2016-07" db="EMBL/GenBank/DDBJ databases">
        <title>Draft genome of Scalindua rubra, obtained from a brine-seawater interface in the Red Sea, sheds light on salt adaptation in anammox bacteria.</title>
        <authorList>
            <person name="Speth D.R."/>
            <person name="Lagkouvardos I."/>
            <person name="Wang Y."/>
            <person name="Qian P.-Y."/>
            <person name="Dutilh B.E."/>
            <person name="Jetten M.S."/>
        </authorList>
    </citation>
    <scope>NUCLEOTIDE SEQUENCE [LARGE SCALE GENOMIC DNA]</scope>
    <source>
        <strain evidence="1">BSI-1</strain>
    </source>
</reference>
<dbReference type="Proteomes" id="UP000094056">
    <property type="component" value="Unassembled WGS sequence"/>
</dbReference>
<organism evidence="1 2">
    <name type="scientific">Candidatus Scalindua rubra</name>
    <dbReference type="NCBI Taxonomy" id="1872076"/>
    <lineage>
        <taxon>Bacteria</taxon>
        <taxon>Pseudomonadati</taxon>
        <taxon>Planctomycetota</taxon>
        <taxon>Candidatus Brocadiia</taxon>
        <taxon>Candidatus Brocadiales</taxon>
        <taxon>Candidatus Scalinduaceae</taxon>
        <taxon>Candidatus Scalindua</taxon>
    </lineage>
</organism>
<sequence>MKERPDVLEWCTKAENEFKAACYLAERKKDPLPDLVCYHCQ</sequence>